<dbReference type="Gene3D" id="2.60.40.10">
    <property type="entry name" value="Immunoglobulins"/>
    <property type="match status" value="1"/>
</dbReference>
<evidence type="ECO:0000256" key="6">
    <source>
        <dbReference type="SAM" id="MobiDB-lite"/>
    </source>
</evidence>
<evidence type="ECO:0000256" key="3">
    <source>
        <dbReference type="ARBA" id="ARBA00022490"/>
    </source>
</evidence>
<sequence length="965" mass="107550">MLKFHNQFSVQHDRPVKIPEGESQDCTVTFTRLADETAMTAAEVQPIDGVGGSGCGLIETFLPIRIRRGPIVLVSHQATLCLPDVELSTEKIDFGTIKLGQCAQQTIRLTNTLTVAATWGIKNSTDGQNTGAQLRFEPAKGVISGGDFCDVVITFAHQQKVVKHYNVRISLKVNASYETHYIQIKGSVDDWDVVIAPEVINFPTTMPFTNGIQCRLVMRNYSQFPVEICCPEFDRQSLYEEAVLRQIPHFGKDGSALIPVRKAGEPLSRELIEEFERKHIQERKMKPKPVSAQPPNQIVYVGQQSDELRKKLTTSSSITRVDDLQNISSSYYSIWKKQIKFKDQSTSKRFDIRRERIKKRDQKRRKRQSKPKQRTLPDLPDALLPPVDKEAEQAAIEAAKPQKEAKKGVIGTQQQGAVRKEGLALKKGQQQQAGVGKDQQKDQILSKDSKDGQQALKDQSSEQTDLSEEQKTPPPQYAQPTLPSKFQSNYIVSALPLSGKTTTAQALAEHANFPIITLDSLLQWAVRVVDASSTTAMKAAIHASGGDELADDDSEQIKRYGDEGFLSDCKKLRIKDILCELYSTANTFSQSQRTPSVSSQGIPQRSSQHIPIHFATEAPPDIPNIEELKDQVSKLEQQGIYRNSQASPSGDPNGRNKNSLLKPKAVPGGKPQTPSPNQPVVQNPPVTVSTGKKLTDKEKAQQADANAAVQAAAVAFKEQQEREEKEQQAEKKRRRWDFDIYQGFSDQIMTLGILTDEQINVIERRKDYARQRRILDTCVVVRDELLRIADEYDFICKQREENRRKRVNEMRRKQKERKAEELKKKIEEKSKREQDELEKIMADAMQKEQEAAAGALSGKASKGGKSTVGQTGKSGASGQGDASKDDKSGQKGGAGKQTGAKGSGKTGVDSILGDSDDKDIDGQNDEYDDLVLQAQEDEIVFEKGVKNLYFRETVLLDLFKVHIPC</sequence>
<feature type="compositionally biased region" description="Basic and acidic residues" evidence="6">
    <location>
        <begin position="345"/>
        <end position="354"/>
    </location>
</feature>
<feature type="compositionally biased region" description="Polar residues" evidence="6">
    <location>
        <begin position="641"/>
        <end position="659"/>
    </location>
</feature>
<evidence type="ECO:0000259" key="7">
    <source>
        <dbReference type="Pfam" id="PF22544"/>
    </source>
</evidence>
<feature type="domain" description="HYDIN/VesB/CFA65-like Ig-like" evidence="7">
    <location>
        <begin position="83"/>
        <end position="186"/>
    </location>
</feature>
<evidence type="ECO:0000256" key="4">
    <source>
        <dbReference type="ARBA" id="ARBA00023069"/>
    </source>
</evidence>
<dbReference type="GO" id="GO:0003341">
    <property type="term" value="P:cilium movement"/>
    <property type="evidence" value="ECO:0007669"/>
    <property type="project" value="TreeGrafter"/>
</dbReference>
<keyword evidence="5" id="KW-0966">Cell projection</keyword>
<feature type="compositionally biased region" description="Low complexity" evidence="6">
    <location>
        <begin position="374"/>
        <end position="386"/>
    </location>
</feature>
<dbReference type="SUPFAM" id="SSF52540">
    <property type="entry name" value="P-loop containing nucleoside triphosphate hydrolases"/>
    <property type="match status" value="1"/>
</dbReference>
<feature type="compositionally biased region" description="Polar residues" evidence="6">
    <location>
        <begin position="867"/>
        <end position="876"/>
    </location>
</feature>
<dbReference type="InterPro" id="IPR027417">
    <property type="entry name" value="P-loop_NTPase"/>
</dbReference>
<feature type="region of interest" description="Disordered" evidence="6">
    <location>
        <begin position="345"/>
        <end position="482"/>
    </location>
</feature>
<dbReference type="InterPro" id="IPR013783">
    <property type="entry name" value="Ig-like_fold"/>
</dbReference>
<feature type="compositionally biased region" description="Acidic residues" evidence="6">
    <location>
        <begin position="914"/>
        <end position="924"/>
    </location>
</feature>
<proteinExistence type="predicted"/>
<comment type="subcellular location">
    <subcellularLocation>
        <location evidence="1">Cell projection</location>
        <location evidence="1">Cilium</location>
    </subcellularLocation>
    <subcellularLocation>
        <location evidence="2">Cytoplasm</location>
    </subcellularLocation>
</comment>
<evidence type="ECO:0000256" key="5">
    <source>
        <dbReference type="ARBA" id="ARBA00023273"/>
    </source>
</evidence>
<feature type="compositionally biased region" description="Basic and acidic residues" evidence="6">
    <location>
        <begin position="438"/>
        <end position="451"/>
    </location>
</feature>
<feature type="region of interest" description="Disordered" evidence="6">
    <location>
        <begin position="808"/>
        <end position="835"/>
    </location>
</feature>
<dbReference type="PANTHER" id="PTHR23053">
    <property type="entry name" value="DLEC1 DELETED IN LUNG AND ESOPHAGEAL CANCER 1"/>
    <property type="match status" value="1"/>
</dbReference>
<dbReference type="InterPro" id="IPR033305">
    <property type="entry name" value="Hydin-like"/>
</dbReference>
<accession>A0A5J4WB69</accession>
<evidence type="ECO:0000256" key="2">
    <source>
        <dbReference type="ARBA" id="ARBA00004496"/>
    </source>
</evidence>
<dbReference type="GO" id="GO:0005930">
    <property type="term" value="C:axoneme"/>
    <property type="evidence" value="ECO:0007669"/>
    <property type="project" value="TreeGrafter"/>
</dbReference>
<feature type="compositionally biased region" description="Low complexity" evidence="6">
    <location>
        <begin position="678"/>
        <end position="690"/>
    </location>
</feature>
<dbReference type="EMBL" id="SNRW01002675">
    <property type="protein sequence ID" value="KAA6392050.1"/>
    <property type="molecule type" value="Genomic_DNA"/>
</dbReference>
<evidence type="ECO:0000313" key="8">
    <source>
        <dbReference type="EMBL" id="KAA6392050.1"/>
    </source>
</evidence>
<reference evidence="8 9" key="1">
    <citation type="submission" date="2019-03" db="EMBL/GenBank/DDBJ databases">
        <title>Single cell metagenomics reveals metabolic interactions within the superorganism composed of flagellate Streblomastix strix and complex community of Bacteroidetes bacteria on its surface.</title>
        <authorList>
            <person name="Treitli S.C."/>
            <person name="Kolisko M."/>
            <person name="Husnik F."/>
            <person name="Keeling P."/>
            <person name="Hampl V."/>
        </authorList>
    </citation>
    <scope>NUCLEOTIDE SEQUENCE [LARGE SCALE GENOMIC DNA]</scope>
    <source>
        <strain evidence="8">ST1C</strain>
    </source>
</reference>
<feature type="compositionally biased region" description="Low complexity" evidence="6">
    <location>
        <begin position="851"/>
        <end position="865"/>
    </location>
</feature>
<evidence type="ECO:0000256" key="1">
    <source>
        <dbReference type="ARBA" id="ARBA00004138"/>
    </source>
</evidence>
<protein>
    <recommendedName>
        <fullName evidence="7">HYDIN/VesB/CFA65-like Ig-like domain-containing protein</fullName>
    </recommendedName>
</protein>
<organism evidence="8 9">
    <name type="scientific">Streblomastix strix</name>
    <dbReference type="NCBI Taxonomy" id="222440"/>
    <lineage>
        <taxon>Eukaryota</taxon>
        <taxon>Metamonada</taxon>
        <taxon>Preaxostyla</taxon>
        <taxon>Oxymonadida</taxon>
        <taxon>Streblomastigidae</taxon>
        <taxon>Streblomastix</taxon>
    </lineage>
</organism>
<feature type="region of interest" description="Disordered" evidence="6">
    <location>
        <begin position="641"/>
        <end position="706"/>
    </location>
</feature>
<dbReference type="Pfam" id="PF22544">
    <property type="entry name" value="HYDIN_VesB_CFA65-like_Ig"/>
    <property type="match status" value="1"/>
</dbReference>
<dbReference type="InterPro" id="IPR053879">
    <property type="entry name" value="HYDIN_VesB_CFA65-like_Ig"/>
</dbReference>
<keyword evidence="3" id="KW-0963">Cytoplasm</keyword>
<evidence type="ECO:0000313" key="9">
    <source>
        <dbReference type="Proteomes" id="UP000324800"/>
    </source>
</evidence>
<dbReference type="AlphaFoldDB" id="A0A5J4WB69"/>
<gene>
    <name evidence="8" type="ORF">EZS28_012422</name>
</gene>
<dbReference type="PANTHER" id="PTHR23053:SF0">
    <property type="entry name" value="HYDROCEPHALUS-INDUCING PROTEIN HOMOLOG"/>
    <property type="match status" value="1"/>
</dbReference>
<comment type="caution">
    <text evidence="8">The sequence shown here is derived from an EMBL/GenBank/DDBJ whole genome shotgun (WGS) entry which is preliminary data.</text>
</comment>
<keyword evidence="4" id="KW-0969">Cilium</keyword>
<dbReference type="GO" id="GO:1904158">
    <property type="term" value="P:axonemal central apparatus assembly"/>
    <property type="evidence" value="ECO:0007669"/>
    <property type="project" value="TreeGrafter"/>
</dbReference>
<feature type="compositionally biased region" description="Basic residues" evidence="6">
    <location>
        <begin position="355"/>
        <end position="373"/>
    </location>
</feature>
<feature type="region of interest" description="Disordered" evidence="6">
    <location>
        <begin position="848"/>
        <end position="924"/>
    </location>
</feature>
<feature type="compositionally biased region" description="Low complexity" evidence="6">
    <location>
        <begin position="425"/>
        <end position="437"/>
    </location>
</feature>
<dbReference type="OrthoDB" id="6287718at2759"/>
<name>A0A5J4WB69_9EUKA</name>
<dbReference type="Proteomes" id="UP000324800">
    <property type="component" value="Unassembled WGS sequence"/>
</dbReference>
<feature type="compositionally biased region" description="Gly residues" evidence="6">
    <location>
        <begin position="890"/>
        <end position="905"/>
    </location>
</feature>